<evidence type="ECO:0000313" key="1">
    <source>
        <dbReference type="Proteomes" id="UP000790787"/>
    </source>
</evidence>
<reference evidence="1" key="1">
    <citation type="journal article" date="2014" name="Nat. Commun.">
        <title>The tobacco genome sequence and its comparison with those of tomato and potato.</title>
        <authorList>
            <person name="Sierro N."/>
            <person name="Battey J.N."/>
            <person name="Ouadi S."/>
            <person name="Bakaher N."/>
            <person name="Bovet L."/>
            <person name="Willig A."/>
            <person name="Goepfert S."/>
            <person name="Peitsch M.C."/>
            <person name="Ivanov N.V."/>
        </authorList>
    </citation>
    <scope>NUCLEOTIDE SEQUENCE [LARGE SCALE GENOMIC DNA]</scope>
</reference>
<sequence>MATQIHDIKQISGNSMQWNLKVRVVRMWVMPDRFKPEIPYSIELVLQDSKGDRIHASIGKYVVKFFRNKIHELRLYRMNYFVVGPNNLKLRTTAHNLRLTFTQKTFVEETNDPSFHMNIFNLRSFDQLTNQHDVDQTELLDVVGQVVTYEDVKTYKQGDNQSVFINVVLEDDQRNRILATLWSELVDQIQHHLNESTDEPLIVVFQHMKAQKFRGNYSVRSCWYQTKIWINSTLPQSIDFKSRLLAARQSNFERITQTSSQQSYSVRDELDKGIVLFKTIRDLVQCTQECSYWIAAKLVNLELDQGWSYLACNKCSRKVDKVENKYFCKKCNEEEFSFTHRYRLQVRVMDGTAFISLLLWNREAMQLIGKSAKELKERLLETSIADADCSYPSELDDILYKKFMFKVGIPVMLLRNIDQSAGLCNGTRLIITKLGNQVIEAKVLAGQMAGQKVFIPRMTLTPSDARIPFKFQRRQFPIIVSFAMTINKSQGQSLSHVGLFLKKPVFTHGQLYVALSRVTSRKGLKILVCDDDGQITTEATNVEIKREHYEYIVAQGKIVQKHTGNRLDTTNGLLEAKWIFKKRGIYHHSSFLAGGARLAAGRLGVTNEILKVL</sequence>
<evidence type="ECO:0000313" key="2">
    <source>
        <dbReference type="RefSeq" id="XP_075103559.1"/>
    </source>
</evidence>
<reference evidence="2" key="2">
    <citation type="submission" date="2025-08" db="UniProtKB">
        <authorList>
            <consortium name="RefSeq"/>
        </authorList>
    </citation>
    <scope>IDENTIFICATION</scope>
    <source>
        <tissue evidence="2">Leaf</tissue>
    </source>
</reference>
<name>A0AC58U250_TOBAC</name>
<keyword evidence="1" id="KW-1185">Reference proteome</keyword>
<organism evidence="1 2">
    <name type="scientific">Nicotiana tabacum</name>
    <name type="common">Common tobacco</name>
    <dbReference type="NCBI Taxonomy" id="4097"/>
    <lineage>
        <taxon>Eukaryota</taxon>
        <taxon>Viridiplantae</taxon>
        <taxon>Streptophyta</taxon>
        <taxon>Embryophyta</taxon>
        <taxon>Tracheophyta</taxon>
        <taxon>Spermatophyta</taxon>
        <taxon>Magnoliopsida</taxon>
        <taxon>eudicotyledons</taxon>
        <taxon>Gunneridae</taxon>
        <taxon>Pentapetalae</taxon>
        <taxon>asterids</taxon>
        <taxon>lamiids</taxon>
        <taxon>Solanales</taxon>
        <taxon>Solanaceae</taxon>
        <taxon>Nicotianoideae</taxon>
        <taxon>Nicotianeae</taxon>
        <taxon>Nicotiana</taxon>
    </lineage>
</organism>
<gene>
    <name evidence="2" type="primary">LOC142178127</name>
</gene>
<accession>A0AC58U250</accession>
<dbReference type="RefSeq" id="XP_075103559.1">
    <property type="nucleotide sequence ID" value="XM_075247458.1"/>
</dbReference>
<proteinExistence type="predicted"/>
<protein>
    <submittedName>
        <fullName evidence="2">Replication protein A 70 kDa DNA-binding subunit B-like</fullName>
    </submittedName>
</protein>
<dbReference type="Proteomes" id="UP000790787">
    <property type="component" value="Chromosome 24"/>
</dbReference>